<dbReference type="AlphaFoldDB" id="A0A7V5LIH4"/>
<gene>
    <name evidence="2" type="ORF">ENL21_01445</name>
</gene>
<dbReference type="SMART" id="SM00849">
    <property type="entry name" value="Lactamase_B"/>
    <property type="match status" value="1"/>
</dbReference>
<dbReference type="CDD" id="cd16279">
    <property type="entry name" value="metallo-hydrolase-like_MBL-fold"/>
    <property type="match status" value="1"/>
</dbReference>
<dbReference type="SUPFAM" id="SSF56281">
    <property type="entry name" value="Metallo-hydrolase/oxidoreductase"/>
    <property type="match status" value="1"/>
</dbReference>
<dbReference type="Pfam" id="PF12706">
    <property type="entry name" value="Lactamase_B_2"/>
    <property type="match status" value="1"/>
</dbReference>
<proteinExistence type="predicted"/>
<dbReference type="InterPro" id="IPR001279">
    <property type="entry name" value="Metallo-B-lactamas"/>
</dbReference>
<sequence>MMRVTFLGTGTSGGVPMINCDCAVCRSHNPKNKRLRCSLMVEVDGKHLLIDTSMDMRQQFLRFPFPKIDAILYTHAHADHIFGLDEIRRFNYLQKERIPAYGNRSTLERLLKVFDYAFQDSDKDILPGIPNLSAHLIEKTTEIKSVPVTPVPLLHGQGETLGYRIGNFAYCTDVSKIPESSFALLKNLDILVLDALREKPHPSHMSLDEAIAVAQKIEAKQTYFTHMNHIIDHERHSRLLPEHMAFAYDGLRLELE</sequence>
<comment type="caution">
    <text evidence="2">The sequence shown here is derived from an EMBL/GenBank/DDBJ whole genome shotgun (WGS) entry which is preliminary data.</text>
</comment>
<dbReference type="EMBL" id="DRTD01000105">
    <property type="protein sequence ID" value="HHE54416.1"/>
    <property type="molecule type" value="Genomic_DNA"/>
</dbReference>
<dbReference type="PANTHER" id="PTHR42663">
    <property type="entry name" value="HYDROLASE C777.06C-RELATED-RELATED"/>
    <property type="match status" value="1"/>
</dbReference>
<organism evidence="2">
    <name type="scientific">Caldithrix abyssi</name>
    <dbReference type="NCBI Taxonomy" id="187145"/>
    <lineage>
        <taxon>Bacteria</taxon>
        <taxon>Pseudomonadati</taxon>
        <taxon>Calditrichota</taxon>
        <taxon>Calditrichia</taxon>
        <taxon>Calditrichales</taxon>
        <taxon>Calditrichaceae</taxon>
        <taxon>Caldithrix</taxon>
    </lineage>
</organism>
<dbReference type="InterPro" id="IPR036866">
    <property type="entry name" value="RibonucZ/Hydroxyglut_hydro"/>
</dbReference>
<evidence type="ECO:0000259" key="1">
    <source>
        <dbReference type="SMART" id="SM00849"/>
    </source>
</evidence>
<feature type="domain" description="Metallo-beta-lactamase" evidence="1">
    <location>
        <begin position="35"/>
        <end position="226"/>
    </location>
</feature>
<protein>
    <submittedName>
        <fullName evidence="2">MBL fold metallo-hydrolase</fullName>
    </submittedName>
</protein>
<dbReference type="Proteomes" id="UP000886111">
    <property type="component" value="Unassembled WGS sequence"/>
</dbReference>
<reference evidence="2" key="1">
    <citation type="journal article" date="2020" name="mSystems">
        <title>Genome- and Community-Level Interaction Insights into Carbon Utilization and Element Cycling Functions of Hydrothermarchaeota in Hydrothermal Sediment.</title>
        <authorList>
            <person name="Zhou Z."/>
            <person name="Liu Y."/>
            <person name="Xu W."/>
            <person name="Pan J."/>
            <person name="Luo Z.H."/>
            <person name="Li M."/>
        </authorList>
    </citation>
    <scope>NUCLEOTIDE SEQUENCE [LARGE SCALE GENOMIC DNA]</scope>
    <source>
        <strain evidence="2">HyVt-76</strain>
    </source>
</reference>
<dbReference type="PANTHER" id="PTHR42663:SF6">
    <property type="entry name" value="HYDROLASE C777.06C-RELATED"/>
    <property type="match status" value="1"/>
</dbReference>
<evidence type="ECO:0000313" key="2">
    <source>
        <dbReference type="EMBL" id="HHE54416.1"/>
    </source>
</evidence>
<dbReference type="Gene3D" id="3.60.15.10">
    <property type="entry name" value="Ribonuclease Z/Hydroxyacylglutathione hydrolase-like"/>
    <property type="match status" value="1"/>
</dbReference>
<name>A0A7V5LIH4_CALAY</name>
<accession>A0A7V5LIH4</accession>